<keyword evidence="7" id="KW-0998">Cell outer membrane</keyword>
<dbReference type="Gene3D" id="1.20.1600.10">
    <property type="entry name" value="Outer membrane efflux proteins (OEP)"/>
    <property type="match status" value="1"/>
</dbReference>
<gene>
    <name evidence="10" type="primary">aggA</name>
    <name evidence="10" type="ORF">GCM10007423_30060</name>
</gene>
<dbReference type="Pfam" id="PF02321">
    <property type="entry name" value="OEP"/>
    <property type="match status" value="1"/>
</dbReference>
<dbReference type="PANTHER" id="PTHR30026:SF20">
    <property type="entry name" value="OUTER MEMBRANE PROTEIN TOLC"/>
    <property type="match status" value="1"/>
</dbReference>
<feature type="signal peptide" evidence="9">
    <location>
        <begin position="1"/>
        <end position="26"/>
    </location>
</feature>
<evidence type="ECO:0000256" key="4">
    <source>
        <dbReference type="ARBA" id="ARBA00022452"/>
    </source>
</evidence>
<evidence type="ECO:0000313" key="11">
    <source>
        <dbReference type="Proteomes" id="UP000600214"/>
    </source>
</evidence>
<dbReference type="Proteomes" id="UP000600214">
    <property type="component" value="Unassembled WGS sequence"/>
</dbReference>
<evidence type="ECO:0000256" key="2">
    <source>
        <dbReference type="ARBA" id="ARBA00007613"/>
    </source>
</evidence>
<comment type="subcellular location">
    <subcellularLocation>
        <location evidence="1">Cell outer membrane</location>
    </subcellularLocation>
</comment>
<keyword evidence="3" id="KW-0813">Transport</keyword>
<keyword evidence="6" id="KW-0472">Membrane</keyword>
<dbReference type="SUPFAM" id="SSF56954">
    <property type="entry name" value="Outer membrane efflux proteins (OEP)"/>
    <property type="match status" value="1"/>
</dbReference>
<keyword evidence="11" id="KW-1185">Reference proteome</keyword>
<keyword evidence="8" id="KW-0175">Coiled coil</keyword>
<evidence type="ECO:0000256" key="6">
    <source>
        <dbReference type="ARBA" id="ARBA00023136"/>
    </source>
</evidence>
<evidence type="ECO:0000313" key="10">
    <source>
        <dbReference type="EMBL" id="GGH37206.1"/>
    </source>
</evidence>
<dbReference type="RefSeq" id="WP_188933483.1">
    <property type="nucleotide sequence ID" value="NZ_BMIA01000002.1"/>
</dbReference>
<evidence type="ECO:0000256" key="1">
    <source>
        <dbReference type="ARBA" id="ARBA00004442"/>
    </source>
</evidence>
<accession>A0ABQ1YTL5</accession>
<sequence>MGSLTFLKKYKYTFLIVLLCSGTCWAGQPGAGLPGAAAPADTLALTLEQAVATALKNSYEIEIAKNNVDANTILNNYGVAGGLPTVNLNATNTEQITQVNQKLNTGVEINRNAAAGNNTQANLSVGMLLYNGKRVVATKKRLAELQYQSSEVLNSQIQNTIALVMTSYYDVVRQLSYINTIRTSIIASEKRLEILRVRKEAGMANNADIFQAEIDLNTLNQTLLNQQMVAQVSKTELLRTLTLDPKSALTIKDTITVDNNMQLASVMDRLASNADIKAADRQIRINELIVKETAALRYPTVRFNAAYNFSRNQTAAGLTLLNRVAGPQAGLSLAVPIYNGSAFKRQKQAAEIDTKTAELQKSTLLRDYSASAVKMYQTYQSSIEQLENQKKNYALSKQLLDLTLQRFELIQATIIDVREAQRSFEEAGYRLINLNYAAKAAEIELKRLSNTLQ</sequence>
<evidence type="ECO:0000256" key="7">
    <source>
        <dbReference type="ARBA" id="ARBA00023237"/>
    </source>
</evidence>
<dbReference type="InterPro" id="IPR051906">
    <property type="entry name" value="TolC-like"/>
</dbReference>
<comment type="similarity">
    <text evidence="2">Belongs to the outer membrane factor (OMF) (TC 1.B.17) family.</text>
</comment>
<reference evidence="11" key="1">
    <citation type="journal article" date="2019" name="Int. J. Syst. Evol. Microbiol.">
        <title>The Global Catalogue of Microorganisms (GCM) 10K type strain sequencing project: providing services to taxonomists for standard genome sequencing and annotation.</title>
        <authorList>
            <consortium name="The Broad Institute Genomics Platform"/>
            <consortium name="The Broad Institute Genome Sequencing Center for Infectious Disease"/>
            <person name="Wu L."/>
            <person name="Ma J."/>
        </authorList>
    </citation>
    <scope>NUCLEOTIDE SEQUENCE [LARGE SCALE GENOMIC DNA]</scope>
    <source>
        <strain evidence="11">CGMCC 1.15288</strain>
    </source>
</reference>
<dbReference type="PANTHER" id="PTHR30026">
    <property type="entry name" value="OUTER MEMBRANE PROTEIN TOLC"/>
    <property type="match status" value="1"/>
</dbReference>
<protein>
    <submittedName>
        <fullName evidence="10">Channel protein TolC</fullName>
    </submittedName>
</protein>
<evidence type="ECO:0000256" key="8">
    <source>
        <dbReference type="SAM" id="Coils"/>
    </source>
</evidence>
<feature type="coiled-coil region" evidence="8">
    <location>
        <begin position="376"/>
        <end position="403"/>
    </location>
</feature>
<organism evidence="10 11">
    <name type="scientific">Dyadobacter endophyticus</name>
    <dbReference type="NCBI Taxonomy" id="1749036"/>
    <lineage>
        <taxon>Bacteria</taxon>
        <taxon>Pseudomonadati</taxon>
        <taxon>Bacteroidota</taxon>
        <taxon>Cytophagia</taxon>
        <taxon>Cytophagales</taxon>
        <taxon>Spirosomataceae</taxon>
        <taxon>Dyadobacter</taxon>
    </lineage>
</organism>
<comment type="caution">
    <text evidence="10">The sequence shown here is derived from an EMBL/GenBank/DDBJ whole genome shotgun (WGS) entry which is preliminary data.</text>
</comment>
<name>A0ABQ1YTL5_9BACT</name>
<evidence type="ECO:0000256" key="5">
    <source>
        <dbReference type="ARBA" id="ARBA00022692"/>
    </source>
</evidence>
<evidence type="ECO:0000256" key="9">
    <source>
        <dbReference type="SAM" id="SignalP"/>
    </source>
</evidence>
<feature type="chain" id="PRO_5046417410" evidence="9">
    <location>
        <begin position="27"/>
        <end position="453"/>
    </location>
</feature>
<keyword evidence="9" id="KW-0732">Signal</keyword>
<proteinExistence type="inferred from homology"/>
<keyword evidence="4" id="KW-1134">Transmembrane beta strand</keyword>
<dbReference type="InterPro" id="IPR003423">
    <property type="entry name" value="OMP_efflux"/>
</dbReference>
<evidence type="ECO:0000256" key="3">
    <source>
        <dbReference type="ARBA" id="ARBA00022448"/>
    </source>
</evidence>
<keyword evidence="5" id="KW-0812">Transmembrane</keyword>
<dbReference type="EMBL" id="BMIA01000002">
    <property type="protein sequence ID" value="GGH37206.1"/>
    <property type="molecule type" value="Genomic_DNA"/>
</dbReference>